<sequence length="199" mass="21928">MTTEVSPFLKIITNATFLNSEWGATPPGYILRIDYWKSYCKYPLVGTTNQVKDDNAKLKSGYLPILMNVLSDQNSVLKLCVVETGLYKVEIILLKIIFLGTPLDPEDECGPLCSGLPLTKIGKSMADPTSETTVTENTELSTQLSKSLVLMSQLVDNLTLGQRDNITSSFATLFYRAGIPFHVAESAAMRDLVSKLRPT</sequence>
<name>A0A4V1IZ74_ROZAC</name>
<gene>
    <name evidence="1" type="ORF">ROZALSC1DRAFT_24578</name>
</gene>
<proteinExistence type="predicted"/>
<protein>
    <submittedName>
        <fullName evidence="1">Uncharacterized protein</fullName>
    </submittedName>
</protein>
<reference evidence="2" key="1">
    <citation type="journal article" date="2018" name="Nat. Microbiol.">
        <title>Leveraging single-cell genomics to expand the fungal tree of life.</title>
        <authorList>
            <person name="Ahrendt S.R."/>
            <person name="Quandt C.A."/>
            <person name="Ciobanu D."/>
            <person name="Clum A."/>
            <person name="Salamov A."/>
            <person name="Andreopoulos B."/>
            <person name="Cheng J.F."/>
            <person name="Woyke T."/>
            <person name="Pelin A."/>
            <person name="Henrissat B."/>
            <person name="Reynolds N.K."/>
            <person name="Benny G.L."/>
            <person name="Smith M.E."/>
            <person name="James T.Y."/>
            <person name="Grigoriev I.V."/>
        </authorList>
    </citation>
    <scope>NUCLEOTIDE SEQUENCE [LARGE SCALE GENOMIC DNA]</scope>
    <source>
        <strain evidence="2">CSF55</strain>
    </source>
</reference>
<dbReference type="AlphaFoldDB" id="A0A4V1IZ74"/>
<dbReference type="EMBL" id="ML006046">
    <property type="protein sequence ID" value="RKP17069.1"/>
    <property type="molecule type" value="Genomic_DNA"/>
</dbReference>
<accession>A0A4V1IZ74</accession>
<organism evidence="1 2">
    <name type="scientific">Rozella allomycis (strain CSF55)</name>
    <dbReference type="NCBI Taxonomy" id="988480"/>
    <lineage>
        <taxon>Eukaryota</taxon>
        <taxon>Fungi</taxon>
        <taxon>Fungi incertae sedis</taxon>
        <taxon>Cryptomycota</taxon>
        <taxon>Cryptomycota incertae sedis</taxon>
        <taxon>Rozella</taxon>
    </lineage>
</organism>
<evidence type="ECO:0000313" key="2">
    <source>
        <dbReference type="Proteomes" id="UP000281549"/>
    </source>
</evidence>
<dbReference type="Proteomes" id="UP000281549">
    <property type="component" value="Unassembled WGS sequence"/>
</dbReference>
<evidence type="ECO:0000313" key="1">
    <source>
        <dbReference type="EMBL" id="RKP17069.1"/>
    </source>
</evidence>